<dbReference type="GO" id="GO:0004331">
    <property type="term" value="F:fructose-2,6-bisphosphate 2-phosphatase activity"/>
    <property type="evidence" value="ECO:0007669"/>
    <property type="project" value="TreeGrafter"/>
</dbReference>
<dbReference type="SMART" id="SM00855">
    <property type="entry name" value="PGAM"/>
    <property type="match status" value="1"/>
</dbReference>
<feature type="binding site" evidence="3">
    <location>
        <begin position="7"/>
        <end position="14"/>
    </location>
    <ligand>
        <name>substrate</name>
    </ligand>
</feature>
<dbReference type="GO" id="GO:0005829">
    <property type="term" value="C:cytosol"/>
    <property type="evidence" value="ECO:0007669"/>
    <property type="project" value="TreeGrafter"/>
</dbReference>
<dbReference type="OrthoDB" id="354304at2759"/>
<organism evidence="5 6">
    <name type="scientific">Botryosphaeria dothidea</name>
    <dbReference type="NCBI Taxonomy" id="55169"/>
    <lineage>
        <taxon>Eukaryota</taxon>
        <taxon>Fungi</taxon>
        <taxon>Dikarya</taxon>
        <taxon>Ascomycota</taxon>
        <taxon>Pezizomycotina</taxon>
        <taxon>Dothideomycetes</taxon>
        <taxon>Dothideomycetes incertae sedis</taxon>
        <taxon>Botryosphaeriales</taxon>
        <taxon>Botryosphaeriaceae</taxon>
        <taxon>Botryosphaeria</taxon>
    </lineage>
</organism>
<dbReference type="CDD" id="cd07067">
    <property type="entry name" value="HP_PGM_like"/>
    <property type="match status" value="1"/>
</dbReference>
<dbReference type="PANTHER" id="PTHR46517:SF1">
    <property type="entry name" value="FRUCTOSE-2,6-BISPHOSPHATASE TIGAR"/>
    <property type="match status" value="1"/>
</dbReference>
<evidence type="ECO:0000256" key="1">
    <source>
        <dbReference type="ARBA" id="ARBA00022801"/>
    </source>
</evidence>
<dbReference type="SUPFAM" id="SSF53254">
    <property type="entry name" value="Phosphoglycerate mutase-like"/>
    <property type="match status" value="1"/>
</dbReference>
<comment type="caution">
    <text evidence="5">The sequence shown here is derived from an EMBL/GenBank/DDBJ whole genome shotgun (WGS) entry which is preliminary data.</text>
</comment>
<dbReference type="Proteomes" id="UP000572817">
    <property type="component" value="Unassembled WGS sequence"/>
</dbReference>
<sequence length="325" mass="34933">MRLFLIRHGETVDNVAQVYAGSRDSELTNHGFQQAQRLARYLHDCDVRFTHIFASPLQRARKTAQAILGAQSSPALTITSVPAIQEQDFGSFEGKTWLEGPSANKPRPAGFVDPESKESMARRVDGFLDEHMAALWRSAAAGERNVVAIVSHGIILSVLWRRILRRLPPNSVSIRRELLIPGKPVSLEYIGGFSNTGYLELEMSSRGTPVARALDRVSGHTGTASSQGKHPTARGTAGSVASVANASDLTVDPAPAPASATERLPAIGGADSSIPVLGGWTTQVVTINGKEHLQGLKRTGGGVGSSKHDTNQKSIDTFFKRRKVD</sequence>
<dbReference type="EMBL" id="WWBZ02000001">
    <property type="protein sequence ID" value="KAF4314627.1"/>
    <property type="molecule type" value="Genomic_DNA"/>
</dbReference>
<dbReference type="InterPro" id="IPR001345">
    <property type="entry name" value="PG/BPGM_mutase_AS"/>
</dbReference>
<feature type="region of interest" description="Disordered" evidence="4">
    <location>
        <begin position="216"/>
        <end position="239"/>
    </location>
</feature>
<feature type="compositionally biased region" description="Polar residues" evidence="4">
    <location>
        <begin position="220"/>
        <end position="229"/>
    </location>
</feature>
<feature type="active site" description="Proton donor/acceptor" evidence="2">
    <location>
        <position position="86"/>
    </location>
</feature>
<dbReference type="InterPro" id="IPR029033">
    <property type="entry name" value="His_PPase_superfam"/>
</dbReference>
<feature type="binding site" evidence="3">
    <location>
        <position position="59"/>
    </location>
    <ligand>
        <name>substrate</name>
    </ligand>
</feature>
<dbReference type="Pfam" id="PF00300">
    <property type="entry name" value="His_Phos_1"/>
    <property type="match status" value="1"/>
</dbReference>
<evidence type="ECO:0000256" key="2">
    <source>
        <dbReference type="PIRSR" id="PIRSR613078-1"/>
    </source>
</evidence>
<keyword evidence="1" id="KW-0378">Hydrolase</keyword>
<proteinExistence type="predicted"/>
<evidence type="ECO:0000256" key="3">
    <source>
        <dbReference type="PIRSR" id="PIRSR613078-2"/>
    </source>
</evidence>
<evidence type="ECO:0000256" key="4">
    <source>
        <dbReference type="SAM" id="MobiDB-lite"/>
    </source>
</evidence>
<dbReference type="InterPro" id="IPR013078">
    <property type="entry name" value="His_Pase_superF_clade-1"/>
</dbReference>
<dbReference type="GO" id="GO:0043456">
    <property type="term" value="P:regulation of pentose-phosphate shunt"/>
    <property type="evidence" value="ECO:0007669"/>
    <property type="project" value="TreeGrafter"/>
</dbReference>
<accession>A0A8H4J7M1</accession>
<dbReference type="AlphaFoldDB" id="A0A8H4J7M1"/>
<name>A0A8H4J7M1_9PEZI</name>
<dbReference type="InterPro" id="IPR051695">
    <property type="entry name" value="Phosphoglycerate_Mutase"/>
</dbReference>
<evidence type="ECO:0000313" key="5">
    <source>
        <dbReference type="EMBL" id="KAF4314627.1"/>
    </source>
</evidence>
<evidence type="ECO:0000313" key="6">
    <source>
        <dbReference type="Proteomes" id="UP000572817"/>
    </source>
</evidence>
<gene>
    <name evidence="5" type="ORF">GTA08_BOTSDO00439</name>
</gene>
<protein>
    <submittedName>
        <fullName evidence="5">Phosphoglycerate mutase family protein</fullName>
    </submittedName>
</protein>
<keyword evidence="6" id="KW-1185">Reference proteome</keyword>
<dbReference type="Gene3D" id="3.40.50.1240">
    <property type="entry name" value="Phosphoglycerate mutase-like"/>
    <property type="match status" value="1"/>
</dbReference>
<dbReference type="GO" id="GO:0045820">
    <property type="term" value="P:negative regulation of glycolytic process"/>
    <property type="evidence" value="ECO:0007669"/>
    <property type="project" value="TreeGrafter"/>
</dbReference>
<reference evidence="5" key="1">
    <citation type="submission" date="2020-04" db="EMBL/GenBank/DDBJ databases">
        <title>Genome Assembly and Annotation of Botryosphaeria dothidea sdau 11-99, a Latent Pathogen of Apple Fruit Ring Rot in China.</title>
        <authorList>
            <person name="Yu C."/>
            <person name="Diao Y."/>
            <person name="Lu Q."/>
            <person name="Zhao J."/>
            <person name="Cui S."/>
            <person name="Peng C."/>
            <person name="He B."/>
            <person name="Liu H."/>
        </authorList>
    </citation>
    <scope>NUCLEOTIDE SEQUENCE [LARGE SCALE GENOMIC DNA]</scope>
    <source>
        <strain evidence="5">Sdau11-99</strain>
    </source>
</reference>
<dbReference type="PROSITE" id="PS00175">
    <property type="entry name" value="PG_MUTASE"/>
    <property type="match status" value="1"/>
</dbReference>
<feature type="region of interest" description="Disordered" evidence="4">
    <location>
        <begin position="297"/>
        <end position="325"/>
    </location>
</feature>
<dbReference type="PANTHER" id="PTHR46517">
    <property type="entry name" value="FRUCTOSE-2,6-BISPHOSPHATASE TIGAR"/>
    <property type="match status" value="1"/>
</dbReference>
<feature type="active site" description="Tele-phosphohistidine intermediate" evidence="2">
    <location>
        <position position="8"/>
    </location>
</feature>